<dbReference type="Proteomes" id="UP000518315">
    <property type="component" value="Unassembled WGS sequence"/>
</dbReference>
<evidence type="ECO:0000313" key="1">
    <source>
        <dbReference type="EMBL" id="MBB3138444.1"/>
    </source>
</evidence>
<reference evidence="1 2" key="1">
    <citation type="submission" date="2020-08" db="EMBL/GenBank/DDBJ databases">
        <title>Genomic Encyclopedia of Type Strains, Phase III (KMG-III): the genomes of soil and plant-associated and newly described type strains.</title>
        <authorList>
            <person name="Whitman W."/>
        </authorList>
    </citation>
    <scope>NUCLEOTIDE SEQUENCE [LARGE SCALE GENOMIC DNA]</scope>
    <source>
        <strain evidence="1 2">CECT 4113</strain>
    </source>
</reference>
<comment type="caution">
    <text evidence="1">The sequence shown here is derived from an EMBL/GenBank/DDBJ whole genome shotgun (WGS) entry which is preliminary data.</text>
</comment>
<proteinExistence type="predicted"/>
<organism evidence="1 2">
    <name type="scientific">Rhizobium pisi</name>
    <dbReference type="NCBI Taxonomy" id="574561"/>
    <lineage>
        <taxon>Bacteria</taxon>
        <taxon>Pseudomonadati</taxon>
        <taxon>Pseudomonadota</taxon>
        <taxon>Alphaproteobacteria</taxon>
        <taxon>Hyphomicrobiales</taxon>
        <taxon>Rhizobiaceae</taxon>
        <taxon>Rhizobium/Agrobacterium group</taxon>
        <taxon>Rhizobium</taxon>
    </lineage>
</organism>
<keyword evidence="2" id="KW-1185">Reference proteome</keyword>
<name>A0A7W5BTA4_9HYPH</name>
<accession>A0A7W5BTA4</accession>
<evidence type="ECO:0000313" key="2">
    <source>
        <dbReference type="Proteomes" id="UP000518315"/>
    </source>
</evidence>
<protein>
    <submittedName>
        <fullName evidence="1">Uncharacterized protein</fullName>
    </submittedName>
</protein>
<dbReference type="AlphaFoldDB" id="A0A7W5BTA4"/>
<dbReference type="EMBL" id="JACHXH010000032">
    <property type="protein sequence ID" value="MBB3138444.1"/>
    <property type="molecule type" value="Genomic_DNA"/>
</dbReference>
<sequence>MIQRSRGIGDQRLHFLRRVAADQRAEHDMAAGIAGWQLAGAGRQLGEELISDRLVDDDPLRRHADLTLVHECAEDGGIDRAVDIGVAASRGEEVVRLRKTIRTAHNCVTGAPIPEQRARLLSMPYGSGC</sequence>
<gene>
    <name evidence="1" type="ORF">FHS26_006222</name>
</gene>